<protein>
    <submittedName>
        <fullName evidence="1">5736_t:CDS:1</fullName>
    </submittedName>
</protein>
<gene>
    <name evidence="1" type="ORF">SCALOS_LOCUS11097</name>
</gene>
<organism evidence="1 2">
    <name type="scientific">Scutellospora calospora</name>
    <dbReference type="NCBI Taxonomy" id="85575"/>
    <lineage>
        <taxon>Eukaryota</taxon>
        <taxon>Fungi</taxon>
        <taxon>Fungi incertae sedis</taxon>
        <taxon>Mucoromycota</taxon>
        <taxon>Glomeromycotina</taxon>
        <taxon>Glomeromycetes</taxon>
        <taxon>Diversisporales</taxon>
        <taxon>Gigasporaceae</taxon>
        <taxon>Scutellospora</taxon>
    </lineage>
</organism>
<accession>A0ACA9PNI0</accession>
<evidence type="ECO:0000313" key="1">
    <source>
        <dbReference type="EMBL" id="CAG8716863.1"/>
    </source>
</evidence>
<dbReference type="Proteomes" id="UP000789860">
    <property type="component" value="Unassembled WGS sequence"/>
</dbReference>
<keyword evidence="2" id="KW-1185">Reference proteome</keyword>
<reference evidence="1" key="1">
    <citation type="submission" date="2021-06" db="EMBL/GenBank/DDBJ databases">
        <authorList>
            <person name="Kallberg Y."/>
            <person name="Tangrot J."/>
            <person name="Rosling A."/>
        </authorList>
    </citation>
    <scope>NUCLEOTIDE SEQUENCE</scope>
    <source>
        <strain evidence="1">AU212A</strain>
    </source>
</reference>
<sequence>EITNSTSSMSLEQKKQLLLEIRQKKMLLRNFLQNEGNLDLGKITKQNTDRNKEYRCEFDVVVVRKNIPKPPSPSTKLQKQKKKANATESRKKVNSNIPVLKQRSGKEIANINLEKKDENSVEKCVRWVLIFSRGDATRKTP</sequence>
<proteinExistence type="predicted"/>
<feature type="non-terminal residue" evidence="1">
    <location>
        <position position="1"/>
    </location>
</feature>
<dbReference type="EMBL" id="CAJVPM010045616">
    <property type="protein sequence ID" value="CAG8716863.1"/>
    <property type="molecule type" value="Genomic_DNA"/>
</dbReference>
<evidence type="ECO:0000313" key="2">
    <source>
        <dbReference type="Proteomes" id="UP000789860"/>
    </source>
</evidence>
<name>A0ACA9PNI0_9GLOM</name>
<comment type="caution">
    <text evidence="1">The sequence shown here is derived from an EMBL/GenBank/DDBJ whole genome shotgun (WGS) entry which is preliminary data.</text>
</comment>